<dbReference type="SMART" id="SM00155">
    <property type="entry name" value="PLDc"/>
    <property type="match status" value="2"/>
</dbReference>
<dbReference type="GO" id="GO:0006793">
    <property type="term" value="P:phosphorus metabolic process"/>
    <property type="evidence" value="ECO:0007669"/>
    <property type="project" value="UniProtKB-ARBA"/>
</dbReference>
<dbReference type="InterPro" id="IPR001736">
    <property type="entry name" value="PLipase_D/transphosphatidylase"/>
</dbReference>
<feature type="chain" id="PRO_5020870750" description="phospholipase D" evidence="7">
    <location>
        <begin position="31"/>
        <end position="655"/>
    </location>
</feature>
<dbReference type="Proteomes" id="UP000294292">
    <property type="component" value="Chromosome"/>
</dbReference>
<dbReference type="Gene3D" id="3.30.870.10">
    <property type="entry name" value="Endonuclease Chain A"/>
    <property type="match status" value="2"/>
</dbReference>
<feature type="signal peptide" evidence="7">
    <location>
        <begin position="1"/>
        <end position="30"/>
    </location>
</feature>
<evidence type="ECO:0000313" key="10">
    <source>
        <dbReference type="EMBL" id="QBP41912.1"/>
    </source>
</evidence>
<dbReference type="InterPro" id="IPR001322">
    <property type="entry name" value="Lamin_tail_dom"/>
</dbReference>
<dbReference type="GO" id="GO:0016042">
    <property type="term" value="P:lipid catabolic process"/>
    <property type="evidence" value="ECO:0007669"/>
    <property type="project" value="UniProtKB-KW"/>
</dbReference>
<evidence type="ECO:0000256" key="4">
    <source>
        <dbReference type="ARBA" id="ARBA00022801"/>
    </source>
</evidence>
<feature type="domain" description="PLD phosphodiesterase" evidence="8">
    <location>
        <begin position="377"/>
        <end position="404"/>
    </location>
</feature>
<keyword evidence="11" id="KW-1185">Reference proteome</keyword>
<gene>
    <name evidence="10" type="ORF">E2636_12465</name>
</gene>
<feature type="domain" description="PLD phosphodiesterase" evidence="8">
    <location>
        <begin position="585"/>
        <end position="617"/>
    </location>
</feature>
<dbReference type="PROSITE" id="PS51841">
    <property type="entry name" value="LTD"/>
    <property type="match status" value="1"/>
</dbReference>
<dbReference type="RefSeq" id="WP_134210483.1">
    <property type="nucleotide sequence ID" value="NZ_CP038015.1"/>
</dbReference>
<sequence>MGKFIKILASFSLALAIITPTVSPITSVQAATNGEVVINEIAWMGTTVDYNDEWIELYNNTSTSQSLNGWTLTSSDGTPSISLSGNIPANGYFILERTNDTTVSEVTANQIYSGAMGNTGEIFELRDSSNAVIDQVNAWHSGDNNTKATMERIDSLVTGTDSANWSMATDTYVEGIGTPGKANSEAPQNGGCTDTVERINQVSDAPDAINVYFNKCALDQYASPNNEANYNVNLENRLIERINGAQTSIDFATYEINLPKIVDALILKASDGVDVRVIADSKDATDPSYIERFELMRLYIEEMVRGQDMIIGTADDITVLSESPMLAVEDTTKRANHGLPSSPSDFPQKTIMVGNTEMTGYLFVEAEQKADGSYYSPSTQMHNKFALIDDKWVFTGSWNYTVTGLYGTDENMANGILDGNQQHIVEVNSTELAEIYETEFNEMWGTDTLTPDLQISNFSSRKIDNTVHQIIVGGKNIEVYFSPGDNAIARMVNLIKTEADYKTYFTIFAWSDQALVDELKNKWEGSYEDQQGTLTGFDVKGVFDSSFWTQWWSASIEMTGQTVTGSVNNPNTRWANAAPVFKDTESRKLHSKTMIVDADTDSDPTVIVGSTNWSTNGEDINDENLLIIHDTAITNQFLQEFNARYSQAGGTVTTQ</sequence>
<evidence type="ECO:0000313" key="11">
    <source>
        <dbReference type="Proteomes" id="UP000294292"/>
    </source>
</evidence>
<keyword evidence="5" id="KW-0442">Lipid degradation</keyword>
<evidence type="ECO:0000256" key="3">
    <source>
        <dbReference type="ARBA" id="ARBA00012027"/>
    </source>
</evidence>
<dbReference type="AlphaFoldDB" id="A0A4P6ZZJ0"/>
<dbReference type="GO" id="GO:0004630">
    <property type="term" value="F:phospholipase D activity"/>
    <property type="evidence" value="ECO:0007669"/>
    <property type="project" value="UniProtKB-EC"/>
</dbReference>
<dbReference type="InterPro" id="IPR025202">
    <property type="entry name" value="PLD-like_dom"/>
</dbReference>
<dbReference type="SUPFAM" id="SSF74853">
    <property type="entry name" value="Lamin A/C globular tail domain"/>
    <property type="match status" value="1"/>
</dbReference>
<dbReference type="KEGG" id="panc:E2636_12465"/>
<dbReference type="GO" id="GO:0016891">
    <property type="term" value="F:RNA endonuclease activity producing 5'-phosphomonoesters, hydrolytic mechanism"/>
    <property type="evidence" value="ECO:0007669"/>
    <property type="project" value="TreeGrafter"/>
</dbReference>
<dbReference type="PROSITE" id="PS50035">
    <property type="entry name" value="PLD"/>
    <property type="match status" value="2"/>
</dbReference>
<dbReference type="Pfam" id="PF00932">
    <property type="entry name" value="LTD"/>
    <property type="match status" value="1"/>
</dbReference>
<keyword evidence="4" id="KW-0378">Hydrolase</keyword>
<evidence type="ECO:0000259" key="8">
    <source>
        <dbReference type="PROSITE" id="PS50035"/>
    </source>
</evidence>
<name>A0A4P6ZZJ0_9BACL</name>
<dbReference type="InterPro" id="IPR051406">
    <property type="entry name" value="PLD_domain"/>
</dbReference>
<keyword evidence="6" id="KW-0443">Lipid metabolism</keyword>
<accession>A0A4P6ZZJ0</accession>
<dbReference type="PANTHER" id="PTHR43856">
    <property type="entry name" value="CARDIOLIPIN HYDROLASE"/>
    <property type="match status" value="1"/>
</dbReference>
<evidence type="ECO:0000256" key="1">
    <source>
        <dbReference type="ARBA" id="ARBA00000798"/>
    </source>
</evidence>
<dbReference type="Pfam" id="PF13091">
    <property type="entry name" value="PLDc_2"/>
    <property type="match status" value="2"/>
</dbReference>
<comment type="similarity">
    <text evidence="2">Belongs to the phospholipase D family.</text>
</comment>
<organism evidence="10 11">
    <name type="scientific">Paenisporosarcina antarctica</name>
    <dbReference type="NCBI Taxonomy" id="417367"/>
    <lineage>
        <taxon>Bacteria</taxon>
        <taxon>Bacillati</taxon>
        <taxon>Bacillota</taxon>
        <taxon>Bacilli</taxon>
        <taxon>Bacillales</taxon>
        <taxon>Caryophanaceae</taxon>
        <taxon>Paenisporosarcina</taxon>
    </lineage>
</organism>
<dbReference type="Gene3D" id="2.60.40.1260">
    <property type="entry name" value="Lamin Tail domain"/>
    <property type="match status" value="1"/>
</dbReference>
<feature type="domain" description="LTD" evidence="9">
    <location>
        <begin position="24"/>
        <end position="161"/>
    </location>
</feature>
<proteinExistence type="inferred from homology"/>
<comment type="catalytic activity">
    <reaction evidence="1">
        <text>a 1,2-diacyl-sn-glycero-3-phosphocholine + H2O = a 1,2-diacyl-sn-glycero-3-phosphate + choline + H(+)</text>
        <dbReference type="Rhea" id="RHEA:14445"/>
        <dbReference type="ChEBI" id="CHEBI:15354"/>
        <dbReference type="ChEBI" id="CHEBI:15377"/>
        <dbReference type="ChEBI" id="CHEBI:15378"/>
        <dbReference type="ChEBI" id="CHEBI:57643"/>
        <dbReference type="ChEBI" id="CHEBI:58608"/>
        <dbReference type="EC" id="3.1.4.4"/>
    </reaction>
</comment>
<dbReference type="SUPFAM" id="SSF56024">
    <property type="entry name" value="Phospholipase D/nuclease"/>
    <property type="match status" value="2"/>
</dbReference>
<dbReference type="OrthoDB" id="155099at2"/>
<keyword evidence="7" id="KW-0732">Signal</keyword>
<evidence type="ECO:0000256" key="6">
    <source>
        <dbReference type="ARBA" id="ARBA00023098"/>
    </source>
</evidence>
<dbReference type="EMBL" id="CP038015">
    <property type="protein sequence ID" value="QBP41912.1"/>
    <property type="molecule type" value="Genomic_DNA"/>
</dbReference>
<dbReference type="InterPro" id="IPR036415">
    <property type="entry name" value="Lamin_tail_dom_sf"/>
</dbReference>
<dbReference type="EC" id="3.1.4.4" evidence="3"/>
<evidence type="ECO:0000259" key="9">
    <source>
        <dbReference type="PROSITE" id="PS51841"/>
    </source>
</evidence>
<protein>
    <recommendedName>
        <fullName evidence="3">phospholipase D</fullName>
        <ecNumber evidence="3">3.1.4.4</ecNumber>
    </recommendedName>
</protein>
<dbReference type="PANTHER" id="PTHR43856:SF1">
    <property type="entry name" value="MITOCHONDRIAL CARDIOLIPIN HYDROLASE"/>
    <property type="match status" value="1"/>
</dbReference>
<evidence type="ECO:0000256" key="2">
    <source>
        <dbReference type="ARBA" id="ARBA00008664"/>
    </source>
</evidence>
<evidence type="ECO:0000256" key="5">
    <source>
        <dbReference type="ARBA" id="ARBA00022963"/>
    </source>
</evidence>
<evidence type="ECO:0000256" key="7">
    <source>
        <dbReference type="SAM" id="SignalP"/>
    </source>
</evidence>
<dbReference type="CDD" id="cd09173">
    <property type="entry name" value="PLDc_Nuc_like_unchar1_2"/>
    <property type="match status" value="1"/>
</dbReference>
<reference evidence="10 11" key="1">
    <citation type="submission" date="2019-03" db="EMBL/GenBank/DDBJ databases">
        <title>Complete genome sequence of Paenisporosarcina antarctica CGMCC 1.6503T.</title>
        <authorList>
            <person name="Rong J.-C."/>
            <person name="Chi N.-Y."/>
            <person name="Zhang Q.-F."/>
        </authorList>
    </citation>
    <scope>NUCLEOTIDE SEQUENCE [LARGE SCALE GENOMIC DNA]</scope>
    <source>
        <strain evidence="10 11">CGMCC 1.6503</strain>
    </source>
</reference>